<name>A0A1Y1WWS8_9FUNG</name>
<accession>A0A1Y1WWS8</accession>
<feature type="compositionally biased region" description="Low complexity" evidence="1">
    <location>
        <begin position="123"/>
        <end position="146"/>
    </location>
</feature>
<keyword evidence="3" id="KW-1185">Reference proteome</keyword>
<dbReference type="Proteomes" id="UP000193944">
    <property type="component" value="Unassembled WGS sequence"/>
</dbReference>
<dbReference type="AlphaFoldDB" id="A0A1Y1WWS8"/>
<evidence type="ECO:0000313" key="2">
    <source>
        <dbReference type="EMBL" id="ORX77980.1"/>
    </source>
</evidence>
<comment type="caution">
    <text evidence="2">The sequence shown here is derived from an EMBL/GenBank/DDBJ whole genome shotgun (WGS) entry which is preliminary data.</text>
</comment>
<protein>
    <submittedName>
        <fullName evidence="2">Uncharacterized protein</fullName>
    </submittedName>
</protein>
<sequence>MLRAILSNRLSTNNEAKENRTVHKTPSKKGLNKTIGANKSLKNPSSAKKLSKFQNHSSDLNALNIISDDKELLKQNNLKTPLKISQQRAPLSNIKKTNIKEKSLKNLNNQLKKTPRVLKKKSSTTLSLTPSSSSTLKGFNNNNNNNNNNSITTKFHNENEYDNENTPLQYHHNNHNNTTLKRQNSLSHLSSSTLNSPISFNHNILKKSHSFETDIFNETSIKENNIFLNHMNKNINSLVDDDIEYMPPSLIHLEEEIEPKYKINYEDLLKFNTSHTTVVDSDLFERVNSNEDIDIGLDSKDRALKSKKFEFVDDFILNLDSNKLSKIKDKKEEKEKSKGKAKIIKDDDNKNESKNEHNNDSKVKVKEEKREKGEEEEESIIKKKMKEKALQEKLSQDFNLSFEEASEDEEIKLPDFLITDDKDSLYFDEIHL</sequence>
<feature type="region of interest" description="Disordered" evidence="1">
    <location>
        <begin position="329"/>
        <end position="380"/>
    </location>
</feature>
<dbReference type="EMBL" id="MCFG01000227">
    <property type="protein sequence ID" value="ORX77980.1"/>
    <property type="molecule type" value="Genomic_DNA"/>
</dbReference>
<evidence type="ECO:0000256" key="1">
    <source>
        <dbReference type="SAM" id="MobiDB-lite"/>
    </source>
</evidence>
<dbReference type="OrthoDB" id="2154728at2759"/>
<feature type="region of interest" description="Disordered" evidence="1">
    <location>
        <begin position="11"/>
        <end position="45"/>
    </location>
</feature>
<reference evidence="2 3" key="1">
    <citation type="submission" date="2016-08" db="EMBL/GenBank/DDBJ databases">
        <title>A Parts List for Fungal Cellulosomes Revealed by Comparative Genomics.</title>
        <authorList>
            <consortium name="DOE Joint Genome Institute"/>
            <person name="Haitjema C.H."/>
            <person name="Gilmore S.P."/>
            <person name="Henske J.K."/>
            <person name="Solomon K.V."/>
            <person name="De Groot R."/>
            <person name="Kuo A."/>
            <person name="Mondo S.J."/>
            <person name="Salamov A.A."/>
            <person name="Labutti K."/>
            <person name="Zhao Z."/>
            <person name="Chiniquy J."/>
            <person name="Barry K."/>
            <person name="Brewer H.M."/>
            <person name="Purvine S.O."/>
            <person name="Wright A.T."/>
            <person name="Boxma B."/>
            <person name="Van Alen T."/>
            <person name="Hackstein J.H."/>
            <person name="Baker S.E."/>
            <person name="Grigoriev I.V."/>
            <person name="O'Malley M.A."/>
        </authorList>
    </citation>
    <scope>NUCLEOTIDE SEQUENCE [LARGE SCALE GENOMIC DNA]</scope>
    <source>
        <strain evidence="2 3">S4</strain>
    </source>
</reference>
<proteinExistence type="predicted"/>
<gene>
    <name evidence="2" type="ORF">BCR32DRAFT_270306</name>
</gene>
<evidence type="ECO:0000313" key="3">
    <source>
        <dbReference type="Proteomes" id="UP000193944"/>
    </source>
</evidence>
<feature type="compositionally biased region" description="Basic residues" evidence="1">
    <location>
        <begin position="22"/>
        <end position="31"/>
    </location>
</feature>
<feature type="compositionally biased region" description="Polar residues" evidence="1">
    <location>
        <begin position="35"/>
        <end position="45"/>
    </location>
</feature>
<organism evidence="2 3">
    <name type="scientific">Anaeromyces robustus</name>
    <dbReference type="NCBI Taxonomy" id="1754192"/>
    <lineage>
        <taxon>Eukaryota</taxon>
        <taxon>Fungi</taxon>
        <taxon>Fungi incertae sedis</taxon>
        <taxon>Chytridiomycota</taxon>
        <taxon>Chytridiomycota incertae sedis</taxon>
        <taxon>Neocallimastigomycetes</taxon>
        <taxon>Neocallimastigales</taxon>
        <taxon>Neocallimastigaceae</taxon>
        <taxon>Anaeromyces</taxon>
    </lineage>
</organism>
<reference evidence="2 3" key="2">
    <citation type="submission" date="2016-08" db="EMBL/GenBank/DDBJ databases">
        <title>Pervasive Adenine N6-methylation of Active Genes in Fungi.</title>
        <authorList>
            <consortium name="DOE Joint Genome Institute"/>
            <person name="Mondo S.J."/>
            <person name="Dannebaum R.O."/>
            <person name="Kuo R.C."/>
            <person name="Labutti K."/>
            <person name="Haridas S."/>
            <person name="Kuo A."/>
            <person name="Salamov A."/>
            <person name="Ahrendt S.R."/>
            <person name="Lipzen A."/>
            <person name="Sullivan W."/>
            <person name="Andreopoulos W.B."/>
            <person name="Clum A."/>
            <person name="Lindquist E."/>
            <person name="Daum C."/>
            <person name="Ramamoorthy G.K."/>
            <person name="Gryganskyi A."/>
            <person name="Culley D."/>
            <person name="Magnuson J.K."/>
            <person name="James T.Y."/>
            <person name="O'Malley M.A."/>
            <person name="Stajich J.E."/>
            <person name="Spatafora J.W."/>
            <person name="Visel A."/>
            <person name="Grigoriev I.V."/>
        </authorList>
    </citation>
    <scope>NUCLEOTIDE SEQUENCE [LARGE SCALE GENOMIC DNA]</scope>
    <source>
        <strain evidence="2 3">S4</strain>
    </source>
</reference>
<feature type="region of interest" description="Disordered" evidence="1">
    <location>
        <begin position="116"/>
        <end position="146"/>
    </location>
</feature>
<feature type="compositionally biased region" description="Basic and acidic residues" evidence="1">
    <location>
        <begin position="329"/>
        <end position="373"/>
    </location>
</feature>